<accession>A0ABS3WKV4</accession>
<keyword evidence="1" id="KW-0472">Membrane</keyword>
<gene>
    <name evidence="2" type="ORF">I8J29_32810</name>
</gene>
<evidence type="ECO:0000313" key="2">
    <source>
        <dbReference type="EMBL" id="MBO7748955.1"/>
    </source>
</evidence>
<dbReference type="Proteomes" id="UP000670947">
    <property type="component" value="Unassembled WGS sequence"/>
</dbReference>
<name>A0ABS3WKV4_9BACL</name>
<reference evidence="2 3" key="1">
    <citation type="submission" date="2021-03" db="EMBL/GenBank/DDBJ databases">
        <title>Paenibacillus artemisicola MWE-103 whole genome sequence.</title>
        <authorList>
            <person name="Ham Y.J."/>
        </authorList>
    </citation>
    <scope>NUCLEOTIDE SEQUENCE [LARGE SCALE GENOMIC DNA]</scope>
    <source>
        <strain evidence="2 3">MWE-103</strain>
    </source>
</reference>
<keyword evidence="1" id="KW-0812">Transmembrane</keyword>
<keyword evidence="3" id="KW-1185">Reference proteome</keyword>
<evidence type="ECO:0000313" key="3">
    <source>
        <dbReference type="Proteomes" id="UP000670947"/>
    </source>
</evidence>
<evidence type="ECO:0000256" key="1">
    <source>
        <dbReference type="SAM" id="Phobius"/>
    </source>
</evidence>
<dbReference type="RefSeq" id="WP_208851469.1">
    <property type="nucleotide sequence ID" value="NZ_JAGGDJ010000088.1"/>
</dbReference>
<sequence>MRRKRTLIIAFTGFLGLLVVFLYFTPFAGNIVEHTRFQGYARNIGIKIIKKSPPLPNVTSGQTQIPVIQSTYCWGNLGCADYADVETMLKRVTPTTISPKEDIEISFEYKTAPSSLIIQQYVDGKPTQIPLQGGSFKAPKEKGIYKYGISADFSKGDTSSVFVIEVR</sequence>
<dbReference type="EMBL" id="JAGGDJ010000088">
    <property type="protein sequence ID" value="MBO7748955.1"/>
    <property type="molecule type" value="Genomic_DNA"/>
</dbReference>
<keyword evidence="1" id="KW-1133">Transmembrane helix</keyword>
<proteinExistence type="predicted"/>
<protein>
    <submittedName>
        <fullName evidence="2">Uncharacterized protein</fullName>
    </submittedName>
</protein>
<organism evidence="2 3">
    <name type="scientific">Paenibacillus artemisiicola</name>
    <dbReference type="NCBI Taxonomy" id="1172618"/>
    <lineage>
        <taxon>Bacteria</taxon>
        <taxon>Bacillati</taxon>
        <taxon>Bacillota</taxon>
        <taxon>Bacilli</taxon>
        <taxon>Bacillales</taxon>
        <taxon>Paenibacillaceae</taxon>
        <taxon>Paenibacillus</taxon>
    </lineage>
</organism>
<comment type="caution">
    <text evidence="2">The sequence shown here is derived from an EMBL/GenBank/DDBJ whole genome shotgun (WGS) entry which is preliminary data.</text>
</comment>
<feature type="transmembrane region" description="Helical" evidence="1">
    <location>
        <begin position="7"/>
        <end position="28"/>
    </location>
</feature>